<protein>
    <recommendedName>
        <fullName evidence="3">Nitrate reductase</fullName>
    </recommendedName>
</protein>
<dbReference type="PANTHER" id="PTHR39166">
    <property type="entry name" value="BLL1166 PROTEIN"/>
    <property type="match status" value="1"/>
</dbReference>
<proteinExistence type="predicted"/>
<reference evidence="1 2" key="1">
    <citation type="submission" date="2016-11" db="EMBL/GenBank/DDBJ databases">
        <authorList>
            <person name="Jaros S."/>
            <person name="Januszkiewicz K."/>
            <person name="Wedrychowicz H."/>
        </authorList>
    </citation>
    <scope>NUCLEOTIDE SEQUENCE [LARGE SCALE GENOMIC DNA]</scope>
    <source>
        <strain evidence="1 2">DSM 16917</strain>
    </source>
</reference>
<accession>A0A1M5YC51</accession>
<dbReference type="InterPro" id="IPR009267">
    <property type="entry name" value="NTP_transf_6"/>
</dbReference>
<dbReference type="OrthoDB" id="9805247at2"/>
<evidence type="ECO:0008006" key="3">
    <source>
        <dbReference type="Google" id="ProtNLM"/>
    </source>
</evidence>
<name>A0A1M5YC51_9GAMM</name>
<gene>
    <name evidence="1" type="ORF">SAMN02745129_4053</name>
</gene>
<evidence type="ECO:0000313" key="1">
    <source>
        <dbReference type="EMBL" id="SHI09428.1"/>
    </source>
</evidence>
<dbReference type="PANTHER" id="PTHR39166:SF1">
    <property type="entry name" value="BLL1166 PROTEIN"/>
    <property type="match status" value="1"/>
</dbReference>
<keyword evidence="2" id="KW-1185">Reference proteome</keyword>
<dbReference type="Proteomes" id="UP000184268">
    <property type="component" value="Unassembled WGS sequence"/>
</dbReference>
<dbReference type="AlphaFoldDB" id="A0A1M5YC51"/>
<dbReference type="STRING" id="299255.SAMN02745129_4053"/>
<organism evidence="1 2">
    <name type="scientific">Ferrimonas marina</name>
    <dbReference type="NCBI Taxonomy" id="299255"/>
    <lineage>
        <taxon>Bacteria</taxon>
        <taxon>Pseudomonadati</taxon>
        <taxon>Pseudomonadota</taxon>
        <taxon>Gammaproteobacteria</taxon>
        <taxon>Alteromonadales</taxon>
        <taxon>Ferrimonadaceae</taxon>
        <taxon>Ferrimonas</taxon>
    </lineage>
</organism>
<sequence length="177" mass="19929">MHRLRALILSDPQLLQWLEAVRQTQLPDAWLAAGALRNRVWDQLHGYPPSPLNDLDLIYFDASDPEGQAGVAAQQRLSMGSDAAQWQVKNQALMHHRNGHAPYRDAVDAMRYWPEQETAVAARLGASGEVEIAAPFGVESLLAGQLHPNPARPYALFAQRLESKGWLRRWPRLKVVR</sequence>
<evidence type="ECO:0000313" key="2">
    <source>
        <dbReference type="Proteomes" id="UP000184268"/>
    </source>
</evidence>
<dbReference type="Pfam" id="PF06042">
    <property type="entry name" value="NTP_transf_6"/>
    <property type="match status" value="1"/>
</dbReference>
<dbReference type="EMBL" id="FQXG01000007">
    <property type="protein sequence ID" value="SHI09428.1"/>
    <property type="molecule type" value="Genomic_DNA"/>
</dbReference>
<dbReference type="RefSeq" id="WP_067663784.1">
    <property type="nucleotide sequence ID" value="NZ_FQXG01000007.1"/>
</dbReference>